<dbReference type="RefSeq" id="WP_276303542.1">
    <property type="nucleotide sequence ID" value="NZ_CP119992.1"/>
</dbReference>
<gene>
    <name evidence="3" type="ORF">ACFQPE_10405</name>
</gene>
<evidence type="ECO:0000313" key="3">
    <source>
        <dbReference type="EMBL" id="MFC7317205.1"/>
    </source>
</evidence>
<comment type="caution">
    <text evidence="3">The sequence shown here is derived from an EMBL/GenBank/DDBJ whole genome shotgun (WGS) entry which is preliminary data.</text>
</comment>
<keyword evidence="2" id="KW-1133">Transmembrane helix</keyword>
<reference evidence="3 4" key="1">
    <citation type="journal article" date="2019" name="Int. J. Syst. Evol. Microbiol.">
        <title>The Global Catalogue of Microorganisms (GCM) 10K type strain sequencing project: providing services to taxonomists for standard genome sequencing and annotation.</title>
        <authorList>
            <consortium name="The Broad Institute Genomics Platform"/>
            <consortium name="The Broad Institute Genome Sequencing Center for Infectious Disease"/>
            <person name="Wu L."/>
            <person name="Ma J."/>
        </authorList>
    </citation>
    <scope>NUCLEOTIDE SEQUENCE [LARGE SCALE GENOMIC DNA]</scope>
    <source>
        <strain evidence="3 4">PSR21</strain>
    </source>
</reference>
<evidence type="ECO:0000256" key="2">
    <source>
        <dbReference type="SAM" id="Phobius"/>
    </source>
</evidence>
<evidence type="ECO:0000313" key="4">
    <source>
        <dbReference type="Proteomes" id="UP001596547"/>
    </source>
</evidence>
<keyword evidence="2" id="KW-0472">Membrane</keyword>
<dbReference type="GeneID" id="79316140"/>
<organism evidence="3 4">
    <name type="scientific">Halomarina halobia</name>
    <dbReference type="NCBI Taxonomy" id="3033386"/>
    <lineage>
        <taxon>Archaea</taxon>
        <taxon>Methanobacteriati</taxon>
        <taxon>Methanobacteriota</taxon>
        <taxon>Stenosarchaea group</taxon>
        <taxon>Halobacteria</taxon>
        <taxon>Halobacteriales</taxon>
        <taxon>Natronomonadaceae</taxon>
        <taxon>Halomarina</taxon>
    </lineage>
</organism>
<name>A0ABD6AA08_9EURY</name>
<keyword evidence="2" id="KW-0812">Transmembrane</keyword>
<proteinExistence type="predicted"/>
<evidence type="ECO:0000256" key="1">
    <source>
        <dbReference type="SAM" id="MobiDB-lite"/>
    </source>
</evidence>
<feature type="compositionally biased region" description="Low complexity" evidence="1">
    <location>
        <begin position="57"/>
        <end position="67"/>
    </location>
</feature>
<sequence length="116" mass="11222">MTENDRVCRRTFLRTGAGAGVAAAASAAGLAAAQEGGGNESGANATEGNATGGNATGGNASAPAQEEAGGGGESTFDPGFNFVLAFVAVVLAVLSPIAFAVLLFARGRGRGPPPEE</sequence>
<feature type="transmembrane region" description="Helical" evidence="2">
    <location>
        <begin position="82"/>
        <end position="105"/>
    </location>
</feature>
<feature type="region of interest" description="Disordered" evidence="1">
    <location>
        <begin position="32"/>
        <end position="73"/>
    </location>
</feature>
<feature type="transmembrane region" description="Helical" evidence="2">
    <location>
        <begin position="12"/>
        <end position="33"/>
    </location>
</feature>
<protein>
    <recommendedName>
        <fullName evidence="5">Twin-arginine translocation signal domain-containing protein</fullName>
    </recommendedName>
</protein>
<dbReference type="EMBL" id="JBHTBF010000002">
    <property type="protein sequence ID" value="MFC7317205.1"/>
    <property type="molecule type" value="Genomic_DNA"/>
</dbReference>
<evidence type="ECO:0008006" key="5">
    <source>
        <dbReference type="Google" id="ProtNLM"/>
    </source>
</evidence>
<dbReference type="InterPro" id="IPR006311">
    <property type="entry name" value="TAT_signal"/>
</dbReference>
<accession>A0ABD6AA08</accession>
<dbReference type="PROSITE" id="PS51318">
    <property type="entry name" value="TAT"/>
    <property type="match status" value="1"/>
</dbReference>
<dbReference type="Proteomes" id="UP001596547">
    <property type="component" value="Unassembled WGS sequence"/>
</dbReference>
<keyword evidence="4" id="KW-1185">Reference proteome</keyword>
<dbReference type="AlphaFoldDB" id="A0ABD6AA08"/>